<protein>
    <recommendedName>
        <fullName evidence="2">DUF1648 domain-containing protein</fullName>
    </recommendedName>
</protein>
<dbReference type="AlphaFoldDB" id="K1MHS5"/>
<sequence length="156" mass="18020">MIHYHMMVFNILAFCFLALTFFVAIKNYPKLPDRIPIHFNIEGEADRYGHRKWIFFTPFLSLVIFVSMTIIAFGNVGYNNPVETTDQNIDTQKYIGDIVIGGLNAICTVLFYLVTLLMINYQNVEKRKKISIYLLSFIGLSLVFPIVMVVIAYFSK</sequence>
<feature type="domain" description="DUF1648" evidence="2">
    <location>
        <begin position="16"/>
        <end position="61"/>
    </location>
</feature>
<dbReference type="Pfam" id="PF07853">
    <property type="entry name" value="DUF1648"/>
    <property type="match status" value="1"/>
</dbReference>
<feature type="transmembrane region" description="Helical" evidence="1">
    <location>
        <begin position="98"/>
        <end position="119"/>
    </location>
</feature>
<evidence type="ECO:0000313" key="3">
    <source>
        <dbReference type="EMBL" id="EKB55529.1"/>
    </source>
</evidence>
<evidence type="ECO:0000313" key="4">
    <source>
        <dbReference type="Proteomes" id="UP000006085"/>
    </source>
</evidence>
<proteinExistence type="predicted"/>
<dbReference type="eggNOG" id="COG4194">
    <property type="taxonomic scope" value="Bacteria"/>
</dbReference>
<dbReference type="Proteomes" id="UP000006085">
    <property type="component" value="Unassembled WGS sequence"/>
</dbReference>
<gene>
    <name evidence="3" type="ORF">HMPREF9699_01843</name>
</gene>
<accession>K1MHS5</accession>
<keyword evidence="1" id="KW-0812">Transmembrane</keyword>
<evidence type="ECO:0000259" key="2">
    <source>
        <dbReference type="Pfam" id="PF07853"/>
    </source>
</evidence>
<keyword evidence="1" id="KW-1133">Transmembrane helix</keyword>
<dbReference type="InterPro" id="IPR012867">
    <property type="entry name" value="DUF1648"/>
</dbReference>
<keyword evidence="4" id="KW-1185">Reference proteome</keyword>
<organism evidence="3 4">
    <name type="scientific">Bergeyella zoohelcum ATCC 43767</name>
    <dbReference type="NCBI Taxonomy" id="883096"/>
    <lineage>
        <taxon>Bacteria</taxon>
        <taxon>Pseudomonadati</taxon>
        <taxon>Bacteroidota</taxon>
        <taxon>Flavobacteriia</taxon>
        <taxon>Flavobacteriales</taxon>
        <taxon>Weeksellaceae</taxon>
        <taxon>Bergeyella</taxon>
    </lineage>
</organism>
<feature type="transmembrane region" description="Helical" evidence="1">
    <location>
        <begin position="131"/>
        <end position="154"/>
    </location>
</feature>
<feature type="transmembrane region" description="Helical" evidence="1">
    <location>
        <begin position="6"/>
        <end position="25"/>
    </location>
</feature>
<dbReference type="RefSeq" id="WP_002664320.1">
    <property type="nucleotide sequence ID" value="NZ_JH932293.1"/>
</dbReference>
<name>K1MHS5_9FLAO</name>
<reference evidence="3 4" key="1">
    <citation type="submission" date="2012-07" db="EMBL/GenBank/DDBJ databases">
        <title>The Genome Sequence of Bergeyella zoohelcum ATCC 43767.</title>
        <authorList>
            <consortium name="The Broad Institute Genome Sequencing Platform"/>
            <person name="Earl A."/>
            <person name="Ward D."/>
            <person name="Feldgarden M."/>
            <person name="Gevers D."/>
            <person name="Huys G."/>
            <person name="Walker B."/>
            <person name="Young S.K."/>
            <person name="Zeng Q."/>
            <person name="Gargeya S."/>
            <person name="Fitzgerald M."/>
            <person name="Haas B."/>
            <person name="Abouelleil A."/>
            <person name="Alvarado L."/>
            <person name="Arachchi H.M."/>
            <person name="Berlin A.M."/>
            <person name="Chapman S.B."/>
            <person name="Goldberg J."/>
            <person name="Griggs A."/>
            <person name="Gujja S."/>
            <person name="Hansen M."/>
            <person name="Howarth C."/>
            <person name="Imamovic A."/>
            <person name="Larimer J."/>
            <person name="McCowen C."/>
            <person name="Montmayeur A."/>
            <person name="Murphy C."/>
            <person name="Neiman D."/>
            <person name="Pearson M."/>
            <person name="Priest M."/>
            <person name="Roberts A."/>
            <person name="Saif S."/>
            <person name="Shea T."/>
            <person name="Sisk P."/>
            <person name="Sykes S."/>
            <person name="Wortman J."/>
            <person name="Nusbaum C."/>
            <person name="Birren B."/>
        </authorList>
    </citation>
    <scope>NUCLEOTIDE SEQUENCE [LARGE SCALE GENOMIC DNA]</scope>
    <source>
        <strain evidence="3 4">ATCC 43767</strain>
    </source>
</reference>
<dbReference type="EMBL" id="AGYA01000028">
    <property type="protein sequence ID" value="EKB55529.1"/>
    <property type="molecule type" value="Genomic_DNA"/>
</dbReference>
<evidence type="ECO:0000256" key="1">
    <source>
        <dbReference type="SAM" id="Phobius"/>
    </source>
</evidence>
<feature type="transmembrane region" description="Helical" evidence="1">
    <location>
        <begin position="53"/>
        <end position="78"/>
    </location>
</feature>
<comment type="caution">
    <text evidence="3">The sequence shown here is derived from an EMBL/GenBank/DDBJ whole genome shotgun (WGS) entry which is preliminary data.</text>
</comment>
<dbReference type="HOGENOM" id="CLU_120972_0_0_10"/>
<dbReference type="STRING" id="883096.HMPREF9699_01843"/>
<keyword evidence="1" id="KW-0472">Membrane</keyword>